<evidence type="ECO:0000256" key="2">
    <source>
        <dbReference type="SAM" id="MobiDB-lite"/>
    </source>
</evidence>
<dbReference type="EMBL" id="BDGG01000014">
    <property type="protein sequence ID" value="GAV06984.1"/>
    <property type="molecule type" value="Genomic_DNA"/>
</dbReference>
<dbReference type="InterPro" id="IPR038586">
    <property type="entry name" value="Tctex-1-like_sf"/>
</dbReference>
<dbReference type="GO" id="GO:0045505">
    <property type="term" value="F:dynein intermediate chain binding"/>
    <property type="evidence" value="ECO:0007669"/>
    <property type="project" value="TreeGrafter"/>
</dbReference>
<dbReference type="GO" id="GO:0007018">
    <property type="term" value="P:microtubule-based movement"/>
    <property type="evidence" value="ECO:0007669"/>
    <property type="project" value="TreeGrafter"/>
</dbReference>
<proteinExistence type="inferred from homology"/>
<organism evidence="3 4">
    <name type="scientific">Ramazzottius varieornatus</name>
    <name type="common">Water bear</name>
    <name type="synonym">Tardigrade</name>
    <dbReference type="NCBI Taxonomy" id="947166"/>
    <lineage>
        <taxon>Eukaryota</taxon>
        <taxon>Metazoa</taxon>
        <taxon>Ecdysozoa</taxon>
        <taxon>Tardigrada</taxon>
        <taxon>Eutardigrada</taxon>
        <taxon>Parachela</taxon>
        <taxon>Hypsibioidea</taxon>
        <taxon>Ramazzottiidae</taxon>
        <taxon>Ramazzottius</taxon>
    </lineage>
</organism>
<dbReference type="GO" id="GO:0005737">
    <property type="term" value="C:cytoplasm"/>
    <property type="evidence" value="ECO:0007669"/>
    <property type="project" value="TreeGrafter"/>
</dbReference>
<reference evidence="3 4" key="1">
    <citation type="journal article" date="2016" name="Nat. Commun.">
        <title>Extremotolerant tardigrade genome and improved radiotolerance of human cultured cells by tardigrade-unique protein.</title>
        <authorList>
            <person name="Hashimoto T."/>
            <person name="Horikawa D.D."/>
            <person name="Saito Y."/>
            <person name="Kuwahara H."/>
            <person name="Kozuka-Hata H."/>
            <person name="Shin-I T."/>
            <person name="Minakuchi Y."/>
            <person name="Ohishi K."/>
            <person name="Motoyama A."/>
            <person name="Aizu T."/>
            <person name="Enomoto A."/>
            <person name="Kondo K."/>
            <person name="Tanaka S."/>
            <person name="Hara Y."/>
            <person name="Koshikawa S."/>
            <person name="Sagara H."/>
            <person name="Miura T."/>
            <person name="Yokobori S."/>
            <person name="Miyagawa K."/>
            <person name="Suzuki Y."/>
            <person name="Kubo T."/>
            <person name="Oyama M."/>
            <person name="Kohara Y."/>
            <person name="Fujiyama A."/>
            <person name="Arakawa K."/>
            <person name="Katayama T."/>
            <person name="Toyoda A."/>
            <person name="Kunieda T."/>
        </authorList>
    </citation>
    <scope>NUCLEOTIDE SEQUENCE [LARGE SCALE GENOMIC DNA]</scope>
    <source>
        <strain evidence="3 4">YOKOZUNA-1</strain>
    </source>
</reference>
<accession>A0A1D1W6B5</accession>
<dbReference type="PANTHER" id="PTHR21255:SF4">
    <property type="entry name" value="DYNEIN LIGHT CHAIN TCTEX-TYPE"/>
    <property type="match status" value="1"/>
</dbReference>
<feature type="region of interest" description="Disordered" evidence="2">
    <location>
        <begin position="1"/>
        <end position="51"/>
    </location>
</feature>
<dbReference type="Proteomes" id="UP000186922">
    <property type="component" value="Unassembled WGS sequence"/>
</dbReference>
<dbReference type="AlphaFoldDB" id="A0A1D1W6B5"/>
<dbReference type="PANTHER" id="PTHR21255">
    <property type="entry name" value="T-COMPLEX-ASSOCIATED-TESTIS-EXPRESSED 1/ DYNEIN LIGHT CHAIN"/>
    <property type="match status" value="1"/>
</dbReference>
<evidence type="ECO:0000256" key="1">
    <source>
        <dbReference type="ARBA" id="ARBA00005361"/>
    </source>
</evidence>
<evidence type="ECO:0000313" key="3">
    <source>
        <dbReference type="EMBL" id="GAV06984.1"/>
    </source>
</evidence>
<feature type="compositionally biased region" description="Gly residues" evidence="2">
    <location>
        <begin position="32"/>
        <end position="41"/>
    </location>
</feature>
<comment type="caution">
    <text evidence="3">The sequence shown here is derived from an EMBL/GenBank/DDBJ whole genome shotgun (WGS) entry which is preliminary data.</text>
</comment>
<dbReference type="GO" id="GO:0005868">
    <property type="term" value="C:cytoplasmic dynein complex"/>
    <property type="evidence" value="ECO:0007669"/>
    <property type="project" value="TreeGrafter"/>
</dbReference>
<sequence length="166" mass="18197">MAVAPSANDLAQGASTAEGEAQGEFGTAPNMGDGGEATGDGEGAEARLKKKKSEPRLIVPFSSEEIDEAVRQAFDLLAKEVEREEYDNGKVEYWKTLLEDHLVRVISNSNQPFKFTFYVSVCQNSGDAMHISLGAFYENSYDGYMTGHWENDDVIVDVVVMAFSIQ</sequence>
<dbReference type="InterPro" id="IPR005334">
    <property type="entry name" value="Tctex-1-like"/>
</dbReference>
<dbReference type="Pfam" id="PF03645">
    <property type="entry name" value="Tctex-1"/>
    <property type="match status" value="1"/>
</dbReference>
<dbReference type="OrthoDB" id="10059120at2759"/>
<keyword evidence="4" id="KW-1185">Reference proteome</keyword>
<protein>
    <recommendedName>
        <fullName evidence="5">Dynein light chain</fullName>
    </recommendedName>
</protein>
<gene>
    <name evidence="3" type="primary">RvY_16886-1</name>
    <name evidence="3" type="synonym">RvY_16886.1</name>
    <name evidence="3" type="ORF">RvY_16886</name>
</gene>
<dbReference type="Gene3D" id="3.30.1140.40">
    <property type="entry name" value="Tctex-1"/>
    <property type="match status" value="1"/>
</dbReference>
<evidence type="ECO:0000313" key="4">
    <source>
        <dbReference type="Proteomes" id="UP000186922"/>
    </source>
</evidence>
<name>A0A1D1W6B5_RAMVA</name>
<comment type="similarity">
    <text evidence="1">Belongs to the dynein light chain Tctex-type family.</text>
</comment>
<evidence type="ECO:0008006" key="5">
    <source>
        <dbReference type="Google" id="ProtNLM"/>
    </source>
</evidence>